<dbReference type="GO" id="GO:0006261">
    <property type="term" value="P:DNA-templated DNA replication"/>
    <property type="evidence" value="ECO:0007669"/>
    <property type="project" value="TreeGrafter"/>
</dbReference>
<comment type="caution">
    <text evidence="2">The sequence shown here is derived from an EMBL/GenBank/DDBJ whole genome shotgun (WGS) entry which is preliminary data.</text>
</comment>
<feature type="compositionally biased region" description="Polar residues" evidence="1">
    <location>
        <begin position="1"/>
        <end position="32"/>
    </location>
</feature>
<evidence type="ECO:0000313" key="2">
    <source>
        <dbReference type="EMBL" id="KAJ7781885.1"/>
    </source>
</evidence>
<keyword evidence="3" id="KW-1185">Reference proteome</keyword>
<protein>
    <submittedName>
        <fullName evidence="2">DNA polymerase delta, subunit 4-domain-containing protein</fullName>
    </submittedName>
</protein>
<dbReference type="GO" id="GO:0000731">
    <property type="term" value="P:DNA synthesis involved in DNA repair"/>
    <property type="evidence" value="ECO:0007669"/>
    <property type="project" value="InterPro"/>
</dbReference>
<sequence length="207" mass="23448">MPKSKTVSSPSLKQSTLSFSASKRTGSNNTSHKGSKRAPKPSVVEIVDSDSEIEVDDDEIEVSSDDEDEVEIIESDGPAEKDTRSKAPAVKEPSIIKVTRPREKSGPNEVLELKEKDAKWRQHLRNVRKKRRLQLIHGEDQDKFHEILRDFDLSYQYGPCIGVTRLQRWERASALGLNPPTEVRDILTTREGSKDPSYSQNVFYDQV</sequence>
<organism evidence="2 3">
    <name type="scientific">Mycena maculata</name>
    <dbReference type="NCBI Taxonomy" id="230809"/>
    <lineage>
        <taxon>Eukaryota</taxon>
        <taxon>Fungi</taxon>
        <taxon>Dikarya</taxon>
        <taxon>Basidiomycota</taxon>
        <taxon>Agaricomycotina</taxon>
        <taxon>Agaricomycetes</taxon>
        <taxon>Agaricomycetidae</taxon>
        <taxon>Agaricales</taxon>
        <taxon>Marasmiineae</taxon>
        <taxon>Mycenaceae</taxon>
        <taxon>Mycena</taxon>
    </lineage>
</organism>
<dbReference type="GO" id="GO:0003887">
    <property type="term" value="F:DNA-directed DNA polymerase activity"/>
    <property type="evidence" value="ECO:0007669"/>
    <property type="project" value="TreeGrafter"/>
</dbReference>
<dbReference type="Pfam" id="PF04081">
    <property type="entry name" value="DNA_pol_delta_4"/>
    <property type="match status" value="1"/>
</dbReference>
<accession>A0AAD7NZB6</accession>
<feature type="compositionally biased region" description="Acidic residues" evidence="1">
    <location>
        <begin position="47"/>
        <end position="74"/>
    </location>
</feature>
<dbReference type="GO" id="GO:0043625">
    <property type="term" value="C:delta DNA polymerase complex"/>
    <property type="evidence" value="ECO:0007669"/>
    <property type="project" value="TreeGrafter"/>
</dbReference>
<dbReference type="EMBL" id="JARJLG010000004">
    <property type="protein sequence ID" value="KAJ7781885.1"/>
    <property type="molecule type" value="Genomic_DNA"/>
</dbReference>
<name>A0AAD7NZB6_9AGAR</name>
<dbReference type="PANTHER" id="PTHR14303:SF0">
    <property type="entry name" value="DNA POLYMERASE DELTA SUBUNIT 4"/>
    <property type="match status" value="1"/>
</dbReference>
<proteinExistence type="predicted"/>
<reference evidence="2" key="1">
    <citation type="submission" date="2023-03" db="EMBL/GenBank/DDBJ databases">
        <title>Massive genome expansion in bonnet fungi (Mycena s.s.) driven by repeated elements and novel gene families across ecological guilds.</title>
        <authorList>
            <consortium name="Lawrence Berkeley National Laboratory"/>
            <person name="Harder C.B."/>
            <person name="Miyauchi S."/>
            <person name="Viragh M."/>
            <person name="Kuo A."/>
            <person name="Thoen E."/>
            <person name="Andreopoulos B."/>
            <person name="Lu D."/>
            <person name="Skrede I."/>
            <person name="Drula E."/>
            <person name="Henrissat B."/>
            <person name="Morin E."/>
            <person name="Kohler A."/>
            <person name="Barry K."/>
            <person name="LaButti K."/>
            <person name="Morin E."/>
            <person name="Salamov A."/>
            <person name="Lipzen A."/>
            <person name="Mereny Z."/>
            <person name="Hegedus B."/>
            <person name="Baldrian P."/>
            <person name="Stursova M."/>
            <person name="Weitz H."/>
            <person name="Taylor A."/>
            <person name="Grigoriev I.V."/>
            <person name="Nagy L.G."/>
            <person name="Martin F."/>
            <person name="Kauserud H."/>
        </authorList>
    </citation>
    <scope>NUCLEOTIDE SEQUENCE</scope>
    <source>
        <strain evidence="2">CBHHK188m</strain>
    </source>
</reference>
<dbReference type="AlphaFoldDB" id="A0AAD7NZB6"/>
<feature type="region of interest" description="Disordered" evidence="1">
    <location>
        <begin position="1"/>
        <end position="108"/>
    </location>
</feature>
<gene>
    <name evidence="2" type="ORF">DFH07DRAFT_791905</name>
</gene>
<dbReference type="Proteomes" id="UP001215280">
    <property type="component" value="Unassembled WGS sequence"/>
</dbReference>
<evidence type="ECO:0000313" key="3">
    <source>
        <dbReference type="Proteomes" id="UP001215280"/>
    </source>
</evidence>
<dbReference type="InterPro" id="IPR007218">
    <property type="entry name" value="DNA_pol_delta_4"/>
</dbReference>
<dbReference type="PANTHER" id="PTHR14303">
    <property type="entry name" value="DNA POLYMERASE DELTA SUBUNIT 4"/>
    <property type="match status" value="1"/>
</dbReference>
<evidence type="ECO:0000256" key="1">
    <source>
        <dbReference type="SAM" id="MobiDB-lite"/>
    </source>
</evidence>